<dbReference type="Gene3D" id="3.55.50.30">
    <property type="match status" value="1"/>
</dbReference>
<feature type="transmembrane region" description="Helical" evidence="1">
    <location>
        <begin position="67"/>
        <end position="89"/>
    </location>
</feature>
<dbReference type="PIRSF" id="PIRSF018266">
    <property type="entry name" value="FecR"/>
    <property type="match status" value="1"/>
</dbReference>
<proteinExistence type="predicted"/>
<dbReference type="OrthoDB" id="1099963at2"/>
<comment type="caution">
    <text evidence="4">The sequence shown here is derived from an EMBL/GenBank/DDBJ whole genome shotgun (WGS) entry which is preliminary data.</text>
</comment>
<evidence type="ECO:0000259" key="3">
    <source>
        <dbReference type="Pfam" id="PF16344"/>
    </source>
</evidence>
<accession>A0A556ML65</accession>
<dbReference type="Pfam" id="PF16344">
    <property type="entry name" value="FecR_C"/>
    <property type="match status" value="1"/>
</dbReference>
<reference evidence="4 5" key="1">
    <citation type="submission" date="2019-07" db="EMBL/GenBank/DDBJ databases">
        <authorList>
            <person name="Huq M.A."/>
        </authorList>
    </citation>
    <scope>NUCLEOTIDE SEQUENCE [LARGE SCALE GENOMIC DNA]</scope>
    <source>
        <strain evidence="4 5">MAH-19</strain>
    </source>
</reference>
<keyword evidence="5" id="KW-1185">Reference proteome</keyword>
<name>A0A556ML65_9SPHI</name>
<evidence type="ECO:0000259" key="2">
    <source>
        <dbReference type="Pfam" id="PF04773"/>
    </source>
</evidence>
<dbReference type="AlphaFoldDB" id="A0A556ML65"/>
<evidence type="ECO:0000313" key="5">
    <source>
        <dbReference type="Proteomes" id="UP000318733"/>
    </source>
</evidence>
<protein>
    <submittedName>
        <fullName evidence="4">DUF4974 domain-containing protein</fullName>
    </submittedName>
</protein>
<dbReference type="InterPro" id="IPR012373">
    <property type="entry name" value="Ferrdict_sens_TM"/>
</dbReference>
<feature type="domain" description="Protein FecR C-terminal" evidence="3">
    <location>
        <begin position="310"/>
        <end position="376"/>
    </location>
</feature>
<dbReference type="PANTHER" id="PTHR30273:SF2">
    <property type="entry name" value="PROTEIN FECR"/>
    <property type="match status" value="1"/>
</dbReference>
<gene>
    <name evidence="4" type="ORF">FO440_12305</name>
</gene>
<sequence>MQQHEANVLWTKFLAGQCTDEERLLVESWFHHLNIDEEIDLSESEIDTSHQKMWEAVRPVEAKIKPLWHRIAIAASVIICLSFAAIYYLHKPGPQKQMVYNKPQDLLPGGNKAILTLSNGKKIVLNNIKNGNVAVQAGAQIVKTQNGQLVYSLNNTNPGLPAESAGSLTYNTITTPRGGQWQLTLPDGSRVWLNAASSITFPAMFSGQNRNVKITGEVYFEVVHNAAKPFNVTVGGLTIEDLGTHFNINAYDDEGSIKTTLLEGSVKVSSRAASTTLIPGQQSSVDQNSDKIYVKNADVDEAISWKNGLFQFDRADIKTVMREFARWYDVNVQYSGKIPVRAFSGSIDRNTKASVALQILSIQGVHFQIKDKQIIVLP</sequence>
<evidence type="ECO:0000313" key="4">
    <source>
        <dbReference type="EMBL" id="TSJ40529.1"/>
    </source>
</evidence>
<organism evidence="4 5">
    <name type="scientific">Mucilaginibacter corticis</name>
    <dbReference type="NCBI Taxonomy" id="2597670"/>
    <lineage>
        <taxon>Bacteria</taxon>
        <taxon>Pseudomonadati</taxon>
        <taxon>Bacteroidota</taxon>
        <taxon>Sphingobacteriia</taxon>
        <taxon>Sphingobacteriales</taxon>
        <taxon>Sphingobacteriaceae</taxon>
        <taxon>Mucilaginibacter</taxon>
    </lineage>
</organism>
<dbReference type="PANTHER" id="PTHR30273">
    <property type="entry name" value="PERIPLASMIC SIGNAL SENSOR AND SIGMA FACTOR ACTIVATOR FECR-RELATED"/>
    <property type="match status" value="1"/>
</dbReference>
<feature type="domain" description="FecR protein" evidence="2">
    <location>
        <begin position="172"/>
        <end position="267"/>
    </location>
</feature>
<dbReference type="Pfam" id="PF04773">
    <property type="entry name" value="FecR"/>
    <property type="match status" value="1"/>
</dbReference>
<dbReference type="InterPro" id="IPR006860">
    <property type="entry name" value="FecR"/>
</dbReference>
<dbReference type="Gene3D" id="2.60.120.1440">
    <property type="match status" value="1"/>
</dbReference>
<dbReference type="RefSeq" id="WP_144248567.1">
    <property type="nucleotide sequence ID" value="NZ_VLPK01000002.1"/>
</dbReference>
<dbReference type="GO" id="GO:0016989">
    <property type="term" value="F:sigma factor antagonist activity"/>
    <property type="evidence" value="ECO:0007669"/>
    <property type="project" value="TreeGrafter"/>
</dbReference>
<keyword evidence="1" id="KW-0812">Transmembrane</keyword>
<keyword evidence="1" id="KW-1133">Transmembrane helix</keyword>
<evidence type="ECO:0000256" key="1">
    <source>
        <dbReference type="SAM" id="Phobius"/>
    </source>
</evidence>
<dbReference type="InterPro" id="IPR032508">
    <property type="entry name" value="FecR_C"/>
</dbReference>
<dbReference type="Proteomes" id="UP000318733">
    <property type="component" value="Unassembled WGS sequence"/>
</dbReference>
<keyword evidence="1" id="KW-0472">Membrane</keyword>
<dbReference type="EMBL" id="VLPK01000002">
    <property type="protein sequence ID" value="TSJ40529.1"/>
    <property type="molecule type" value="Genomic_DNA"/>
</dbReference>